<proteinExistence type="predicted"/>
<accession>A0A4Y2W7P6</accession>
<name>A0A4Y2W7P6_ARAVE</name>
<dbReference type="AlphaFoldDB" id="A0A4Y2W7P6"/>
<reference evidence="2 3" key="1">
    <citation type="journal article" date="2019" name="Sci. Rep.">
        <title>Orb-weaving spider Araneus ventricosus genome elucidates the spidroin gene catalogue.</title>
        <authorList>
            <person name="Kono N."/>
            <person name="Nakamura H."/>
            <person name="Ohtoshi R."/>
            <person name="Moran D.A.P."/>
            <person name="Shinohara A."/>
            <person name="Yoshida Y."/>
            <person name="Fujiwara M."/>
            <person name="Mori M."/>
            <person name="Tomita M."/>
            <person name="Arakawa K."/>
        </authorList>
    </citation>
    <scope>NUCLEOTIDE SEQUENCE [LARGE SCALE GENOMIC DNA]</scope>
</reference>
<keyword evidence="3" id="KW-1185">Reference proteome</keyword>
<dbReference type="EMBL" id="BGPR01007008">
    <property type="protein sequence ID" value="GBN23550.1"/>
    <property type="molecule type" value="Genomic_DNA"/>
</dbReference>
<protein>
    <submittedName>
        <fullName evidence="2">Uncharacterized protein</fullName>
    </submittedName>
</protein>
<organism evidence="2 3">
    <name type="scientific">Araneus ventricosus</name>
    <name type="common">Orbweaver spider</name>
    <name type="synonym">Epeira ventricosa</name>
    <dbReference type="NCBI Taxonomy" id="182803"/>
    <lineage>
        <taxon>Eukaryota</taxon>
        <taxon>Metazoa</taxon>
        <taxon>Ecdysozoa</taxon>
        <taxon>Arthropoda</taxon>
        <taxon>Chelicerata</taxon>
        <taxon>Arachnida</taxon>
        <taxon>Araneae</taxon>
        <taxon>Araneomorphae</taxon>
        <taxon>Entelegynae</taxon>
        <taxon>Araneoidea</taxon>
        <taxon>Araneidae</taxon>
        <taxon>Araneus</taxon>
    </lineage>
</organism>
<sequence>MAEGVLEVIYTMNPARQSTNPRSERWWRSLLNSMEKGIPDIFNNVHGWGFKWPREVSKVRTAFLEPLGSNSLRVGCRTVLLELSKFIGMQNGHKWV</sequence>
<comment type="caution">
    <text evidence="2">The sequence shown here is derived from an EMBL/GenBank/DDBJ whole genome shotgun (WGS) entry which is preliminary data.</text>
</comment>
<gene>
    <name evidence="1" type="ORF">AVEN_212140_1</name>
    <name evidence="2" type="ORF">AVEN_237345_1</name>
</gene>
<dbReference type="Proteomes" id="UP000499080">
    <property type="component" value="Unassembled WGS sequence"/>
</dbReference>
<evidence type="ECO:0000313" key="1">
    <source>
        <dbReference type="EMBL" id="GBN23550.1"/>
    </source>
</evidence>
<dbReference type="EMBL" id="BGPR01055624">
    <property type="protein sequence ID" value="GBO32160.1"/>
    <property type="molecule type" value="Genomic_DNA"/>
</dbReference>
<evidence type="ECO:0000313" key="2">
    <source>
        <dbReference type="EMBL" id="GBO32160.1"/>
    </source>
</evidence>
<evidence type="ECO:0000313" key="3">
    <source>
        <dbReference type="Proteomes" id="UP000499080"/>
    </source>
</evidence>